<organism evidence="2 3">
    <name type="scientific">Physocladia obscura</name>
    <dbReference type="NCBI Taxonomy" id="109957"/>
    <lineage>
        <taxon>Eukaryota</taxon>
        <taxon>Fungi</taxon>
        <taxon>Fungi incertae sedis</taxon>
        <taxon>Chytridiomycota</taxon>
        <taxon>Chytridiomycota incertae sedis</taxon>
        <taxon>Chytridiomycetes</taxon>
        <taxon>Chytridiales</taxon>
        <taxon>Chytriomycetaceae</taxon>
        <taxon>Physocladia</taxon>
    </lineage>
</organism>
<reference evidence="2" key="1">
    <citation type="submission" date="2020-05" db="EMBL/GenBank/DDBJ databases">
        <title>Phylogenomic resolution of chytrid fungi.</title>
        <authorList>
            <person name="Stajich J.E."/>
            <person name="Amses K."/>
            <person name="Simmons R."/>
            <person name="Seto K."/>
            <person name="Myers J."/>
            <person name="Bonds A."/>
            <person name="Quandt C.A."/>
            <person name="Barry K."/>
            <person name="Liu P."/>
            <person name="Grigoriev I."/>
            <person name="Longcore J.E."/>
            <person name="James T.Y."/>
        </authorList>
    </citation>
    <scope>NUCLEOTIDE SEQUENCE</scope>
    <source>
        <strain evidence="2">JEL0513</strain>
    </source>
</reference>
<sequence>MSSTADTLDRDFASQRHVEAKVEESDDSEQLDERALSASSTLNSLGSPSSRRESQLSQAPPLVKRKSVPHWPKVAELVRNIEAEAEVRQLSTTSSLSSAPGSISSLGSLASNAKPKHPALAPTTSRSHAVFRPDPSNPYLNKNLSPFLSPTDRSKSLPVLLNTNSSDPDPNPEDQLNVPIIPMPTSTMPANTATTVNRIRAKSFPAAFVSSPLDTLDIELDDVTGNNQTLNHSEPTLLLVDLPLGASAAQFSQPPEKQVKKKSQPLFGFSSLINEYGPSFLRRKQHTLSDSVIETIAVPAVNVSVLTTTETISAPPDTVAPRNSDVLFIQEQPQQSPIANNSIIEPISIITVPTAATSVPAYVSSAIISSKLELPKTSEPEISINVLSQPLFSTFGYISDTLPSRVSKELSSLSSSPSPSSLSSSLLLPSRKESSPPRAYRPSPPRFDFSLLVEKHQSTTTTAWIPPLEPQLPSWDGIDMDDVNDISVDSNGLAEPRNESLLETVIEEEEDEDEDAKKIEYHGMEELQPESSSESMLKNGIASGNNRILDIVIEVSEENQPMANVESMDEKGIHSVTDAAKFAVISGITTTNSQSLQEKFSDYNLSSAVGNIVETAVLSVNTVASVTPAAPSSVVKDASNNIANPPTLDKPVRDQDGKSVLSVLPLQEDAKAFLAVGASVNLFENPDSGDTDVGSTISGSSIIVEAVTAKTAVITTAGFPTAVSVADKSSEVKADDGKRIFMAAEVTGVTSSSVSEITLSASLDSIAAVFEDTKPSVTTAKISIAKKSTDIVALPLPTSFVVDKDTTVAESVTTATTIEALEKTDGFFDAIKEGASIVKNINSEYVDHHYLPVNSTENVEMVNNSQVNEFAYQIDKSVGFHSVETVSEPLTAVAVETVESDRVIPLAVAVEKSNVTPAIPVVEINSAQVVQEIVVVDPPVASTLINKLVVDSAVTREIEEAAIDVTGADVDVVVNRMAVVRIFGQEEKVAEHDVKQIADEVIEMSDLVFEIEQFDSISTQTQEKIVSEASLPAFVIEDDVREIGNLSNTLATATDFPALTELSSVFNSNLSAAVNTTIPTLSSFQSHVIPTESKAVEVSQNHEAATTNEHKDTFLNQNLAEDDYEVVSLHDLEAMDKRYRRLSEILTQHVVGDSITENKKLSSSSASMPEEEKGLKQEVLRAENDVEVVSLNDLEVMDKRYRRLSQILTQQVVIGNGGGDGNLSATTGTDFLEETVPSVKSPAVEDILAASGLGQSLELKIAELATDLKLSDTLENGLEYKSPLTTASSMKSIFKRLFGAAVPPLVRNTSDENLNTMSSLGLAKGSKATPSLTSKQSSIITIFEEDEVVEEPMRSKRANYSNLRTSRNIFPSSDSENVALIESAPSQLSNGIENASDESDALFSRTSFVKTAFENIFGGSKYSSIESATIEDNSDDEKKSSKSYGYRKLSVVDENSVSDFSEVNNVESVAKNSEAILEQIYEPRSSASSVRSHRASFNWTNNHDSDSASLYSVELDPQFKWFDKGTVFNGESIGAELLKTDDSSPASAKPIRVMRSNRSIQQLRNVIKMIDGAIEDSGGIVSEIGSEFSGPTSSLRSIASLGSLRESAGSKLKIIGEEQEEEEEEEAQNELSILEISLTTIVQPPVNVIVGDPLIKNAAMLERTEINLQESDKENIPNANATISPTISFEPGSSNDDLSTSQMILFNTDNVIPEFEERNQASLLEIVNEEDFMSKSSECEPFIGISSIVDSKINAASVAENLNEGNIFSEPISSDMIAITNASLVNELEALIGNSGVVDGFSNEGSMTYNINEKLATENVQTPTTHL</sequence>
<feature type="compositionally biased region" description="Basic and acidic residues" evidence="1">
    <location>
        <begin position="7"/>
        <end position="23"/>
    </location>
</feature>
<name>A0AAD5T311_9FUNG</name>
<feature type="region of interest" description="Disordered" evidence="1">
    <location>
        <begin position="91"/>
        <end position="186"/>
    </location>
</feature>
<feature type="region of interest" description="Disordered" evidence="1">
    <location>
        <begin position="409"/>
        <end position="446"/>
    </location>
</feature>
<evidence type="ECO:0000313" key="2">
    <source>
        <dbReference type="EMBL" id="KAJ3125535.1"/>
    </source>
</evidence>
<feature type="non-terminal residue" evidence="2">
    <location>
        <position position="1827"/>
    </location>
</feature>
<feature type="compositionally biased region" description="Low complexity" evidence="1">
    <location>
        <begin position="409"/>
        <end position="429"/>
    </location>
</feature>
<feature type="region of interest" description="Disordered" evidence="1">
    <location>
        <begin position="1"/>
        <end position="70"/>
    </location>
</feature>
<comment type="caution">
    <text evidence="2">The sequence shown here is derived from an EMBL/GenBank/DDBJ whole genome shotgun (WGS) entry which is preliminary data.</text>
</comment>
<feature type="compositionally biased region" description="Low complexity" evidence="1">
    <location>
        <begin position="36"/>
        <end position="49"/>
    </location>
</feature>
<protein>
    <submittedName>
        <fullName evidence="2">Uncharacterized protein</fullName>
    </submittedName>
</protein>
<feature type="compositionally biased region" description="Low complexity" evidence="1">
    <location>
        <begin position="91"/>
        <end position="111"/>
    </location>
</feature>
<gene>
    <name evidence="2" type="ORF">HK100_010749</name>
</gene>
<proteinExistence type="predicted"/>
<feature type="compositionally biased region" description="Polar residues" evidence="1">
    <location>
        <begin position="138"/>
        <end position="148"/>
    </location>
</feature>
<dbReference type="EMBL" id="JADGJH010000604">
    <property type="protein sequence ID" value="KAJ3125535.1"/>
    <property type="molecule type" value="Genomic_DNA"/>
</dbReference>
<dbReference type="Proteomes" id="UP001211907">
    <property type="component" value="Unassembled WGS sequence"/>
</dbReference>
<evidence type="ECO:0000313" key="3">
    <source>
        <dbReference type="Proteomes" id="UP001211907"/>
    </source>
</evidence>
<keyword evidence="3" id="KW-1185">Reference proteome</keyword>
<accession>A0AAD5T311</accession>
<evidence type="ECO:0000256" key="1">
    <source>
        <dbReference type="SAM" id="MobiDB-lite"/>
    </source>
</evidence>